<feature type="compositionally biased region" description="Polar residues" evidence="1">
    <location>
        <begin position="230"/>
        <end position="239"/>
    </location>
</feature>
<accession>A0AAD7JID1</accession>
<dbReference type="EMBL" id="JARJLG010000036">
    <property type="protein sequence ID" value="KAJ7765054.1"/>
    <property type="molecule type" value="Genomic_DNA"/>
</dbReference>
<feature type="region of interest" description="Disordered" evidence="1">
    <location>
        <begin position="1"/>
        <end position="65"/>
    </location>
</feature>
<proteinExistence type="predicted"/>
<name>A0AAD7JID1_9AGAR</name>
<feature type="compositionally biased region" description="Basic and acidic residues" evidence="1">
    <location>
        <begin position="36"/>
        <end position="54"/>
    </location>
</feature>
<keyword evidence="3" id="KW-1185">Reference proteome</keyword>
<dbReference type="Proteomes" id="UP001215280">
    <property type="component" value="Unassembled WGS sequence"/>
</dbReference>
<organism evidence="2 3">
    <name type="scientific">Mycena maculata</name>
    <dbReference type="NCBI Taxonomy" id="230809"/>
    <lineage>
        <taxon>Eukaryota</taxon>
        <taxon>Fungi</taxon>
        <taxon>Dikarya</taxon>
        <taxon>Basidiomycota</taxon>
        <taxon>Agaricomycotina</taxon>
        <taxon>Agaricomycetes</taxon>
        <taxon>Agaricomycetidae</taxon>
        <taxon>Agaricales</taxon>
        <taxon>Marasmiineae</taxon>
        <taxon>Mycenaceae</taxon>
        <taxon>Mycena</taxon>
    </lineage>
</organism>
<evidence type="ECO:0000313" key="2">
    <source>
        <dbReference type="EMBL" id="KAJ7765054.1"/>
    </source>
</evidence>
<sequence length="376" mass="41011">MFQGSGSSSSSSALGRIGKLSSKVSSSSSSSRKLKAANEESNKGMRPPPQEKAKGKGKSKQSNPSTNLFRVVSVHVLTCGTKFIDGVLQLPEGHQLVPSRIEIDNATLRGHAVVRAERGIEFDRTCDHREFTDALEQLLPHPFAYFDRLRDESADDKPCWYLAAVAGKRLQIVPRTHPTSADADYHKGNMTSSFRQNRLWIISRDLIPADIVETWGEVDALAAFRDPTSGLGTRDSNTSESEDDAVSHCPSPEPAPRRSKRGLSSTEGPPKKKKRSCTLLAAQPLIINPHIKASLSGKEAALPDISADNVENEIMNTPTPCIDLTEDTVGSGRSTPLFLRAVTPPPKPNPVNPVFSNEFKVDPTLGDPYADREYNF</sequence>
<feature type="compositionally biased region" description="Low complexity" evidence="1">
    <location>
        <begin position="1"/>
        <end position="12"/>
    </location>
</feature>
<feature type="compositionally biased region" description="Low complexity" evidence="1">
    <location>
        <begin position="19"/>
        <end position="31"/>
    </location>
</feature>
<reference evidence="2" key="1">
    <citation type="submission" date="2023-03" db="EMBL/GenBank/DDBJ databases">
        <title>Massive genome expansion in bonnet fungi (Mycena s.s.) driven by repeated elements and novel gene families across ecological guilds.</title>
        <authorList>
            <consortium name="Lawrence Berkeley National Laboratory"/>
            <person name="Harder C.B."/>
            <person name="Miyauchi S."/>
            <person name="Viragh M."/>
            <person name="Kuo A."/>
            <person name="Thoen E."/>
            <person name="Andreopoulos B."/>
            <person name="Lu D."/>
            <person name="Skrede I."/>
            <person name="Drula E."/>
            <person name="Henrissat B."/>
            <person name="Morin E."/>
            <person name="Kohler A."/>
            <person name="Barry K."/>
            <person name="LaButti K."/>
            <person name="Morin E."/>
            <person name="Salamov A."/>
            <person name="Lipzen A."/>
            <person name="Mereny Z."/>
            <person name="Hegedus B."/>
            <person name="Baldrian P."/>
            <person name="Stursova M."/>
            <person name="Weitz H."/>
            <person name="Taylor A."/>
            <person name="Grigoriev I.V."/>
            <person name="Nagy L.G."/>
            <person name="Martin F."/>
            <person name="Kauserud H."/>
        </authorList>
    </citation>
    <scope>NUCLEOTIDE SEQUENCE</scope>
    <source>
        <strain evidence="2">CBHHK188m</strain>
    </source>
</reference>
<evidence type="ECO:0000313" key="3">
    <source>
        <dbReference type="Proteomes" id="UP001215280"/>
    </source>
</evidence>
<protein>
    <submittedName>
        <fullName evidence="2">Uncharacterized protein</fullName>
    </submittedName>
</protein>
<evidence type="ECO:0000256" key="1">
    <source>
        <dbReference type="SAM" id="MobiDB-lite"/>
    </source>
</evidence>
<feature type="region of interest" description="Disordered" evidence="1">
    <location>
        <begin position="226"/>
        <end position="275"/>
    </location>
</feature>
<dbReference type="AlphaFoldDB" id="A0AAD7JID1"/>
<comment type="caution">
    <text evidence="2">The sequence shown here is derived from an EMBL/GenBank/DDBJ whole genome shotgun (WGS) entry which is preliminary data.</text>
</comment>
<gene>
    <name evidence="2" type="ORF">DFH07DRAFT_1058994</name>
</gene>